<accession>A0A7L6BJ71</accession>
<protein>
    <submittedName>
        <fullName evidence="4">DnaD domain protein</fullName>
    </submittedName>
</protein>
<gene>
    <name evidence="4" type="ORF">HHK02_00230</name>
</gene>
<feature type="compositionally biased region" description="Basic and acidic residues" evidence="2">
    <location>
        <begin position="263"/>
        <end position="287"/>
    </location>
</feature>
<feature type="region of interest" description="Disordered" evidence="2">
    <location>
        <begin position="97"/>
        <end position="129"/>
    </location>
</feature>
<dbReference type="InterPro" id="IPR006343">
    <property type="entry name" value="DnaB/C_C"/>
</dbReference>
<evidence type="ECO:0000313" key="4">
    <source>
        <dbReference type="EMBL" id="QLQ61799.1"/>
    </source>
</evidence>
<dbReference type="PANTHER" id="PTHR37293">
    <property type="entry name" value="PHAGE REPLICATION PROTEIN-RELATED"/>
    <property type="match status" value="1"/>
</dbReference>
<proteinExistence type="inferred from homology"/>
<dbReference type="InterPro" id="IPR036390">
    <property type="entry name" value="WH_DNA-bd_sf"/>
</dbReference>
<dbReference type="SUPFAM" id="SSF46785">
    <property type="entry name" value="Winged helix' DNA-binding domain"/>
    <property type="match status" value="1"/>
</dbReference>
<dbReference type="EMBL" id="CP059275">
    <property type="protein sequence ID" value="QLQ61799.1"/>
    <property type="molecule type" value="Genomic_DNA"/>
</dbReference>
<dbReference type="Proteomes" id="UP000510868">
    <property type="component" value="Chromosome"/>
</dbReference>
<dbReference type="Gene3D" id="1.10.10.630">
    <property type="entry name" value="DnaD domain-like"/>
    <property type="match status" value="1"/>
</dbReference>
<dbReference type="Pfam" id="PF07261">
    <property type="entry name" value="DnaB_2"/>
    <property type="match status" value="1"/>
</dbReference>
<organism evidence="4 5">
    <name type="scientific">Limosilactobacillus reuteri</name>
    <name type="common">Lactobacillus reuteri</name>
    <dbReference type="NCBI Taxonomy" id="1598"/>
    <lineage>
        <taxon>Bacteria</taxon>
        <taxon>Bacillati</taxon>
        <taxon>Bacillota</taxon>
        <taxon>Bacilli</taxon>
        <taxon>Lactobacillales</taxon>
        <taxon>Lactobacillaceae</taxon>
        <taxon>Limosilactobacillus</taxon>
    </lineage>
</organism>
<dbReference type="NCBIfam" id="TIGR01446">
    <property type="entry name" value="DnaD_dom"/>
    <property type="match status" value="1"/>
</dbReference>
<name>A0A7L6BJ71_LIMRT</name>
<dbReference type="RefSeq" id="WP_181462525.1">
    <property type="nucleotide sequence ID" value="NZ_CP059275.1"/>
</dbReference>
<evidence type="ECO:0000313" key="5">
    <source>
        <dbReference type="Proteomes" id="UP000510868"/>
    </source>
</evidence>
<comment type="similarity">
    <text evidence="1">Belongs to the DnaB/DnaD family.</text>
</comment>
<evidence type="ECO:0000256" key="1">
    <source>
        <dbReference type="ARBA" id="ARBA00093462"/>
    </source>
</evidence>
<sequence length="287" mass="33416">MARVKKIKIKGFTIIDNDIINDPRMHLKALGLFAYMWSKPDDWQFYISEIATHFKDGESAVSSAMKELMELGYLKRTQNRKDGKFSTYDYVLQEIPKPENHSSVPKGDLPKPEKPKSEKPIPENQGLLITDNTNTDLNNTNKLLADAQHSFQEITTLWQNNWGFPNGIAQQDLTEWSKEFGNDLVYYCVEFALRHNVTARGADPYLNRKLSDYRKQGIKTVQAAIESDQRHEQQMSREYQQKSVSRKRQPINEGLPGWFKKQQKQEEQPNKRHYERIDDSGDPMPHD</sequence>
<dbReference type="InterPro" id="IPR053162">
    <property type="entry name" value="DnaD"/>
</dbReference>
<feature type="region of interest" description="Disordered" evidence="2">
    <location>
        <begin position="227"/>
        <end position="287"/>
    </location>
</feature>
<dbReference type="AlphaFoldDB" id="A0A7L6BJ71"/>
<dbReference type="PANTHER" id="PTHR37293:SF9">
    <property type="entry name" value="PHI ETA ORF 22-LIKE PROTEIN"/>
    <property type="match status" value="1"/>
</dbReference>
<evidence type="ECO:0000256" key="2">
    <source>
        <dbReference type="SAM" id="MobiDB-lite"/>
    </source>
</evidence>
<evidence type="ECO:0000259" key="3">
    <source>
        <dbReference type="Pfam" id="PF07261"/>
    </source>
</evidence>
<feature type="compositionally biased region" description="Basic and acidic residues" evidence="2">
    <location>
        <begin position="108"/>
        <end position="121"/>
    </location>
</feature>
<feature type="domain" description="DnaB/C C-terminal" evidence="3">
    <location>
        <begin position="157"/>
        <end position="227"/>
    </location>
</feature>
<reference evidence="4 5" key="1">
    <citation type="submission" date="2020-07" db="EMBL/GenBank/DDBJ databases">
        <title>Genome sequence of Lactobacillus reuteri CNEI-KCA3 isolated from the faeces of a reared-broiler chicken, South-East Nigeria, reveals presence of CRISPR arrays.</title>
        <authorList>
            <person name="Anukam K.C."/>
            <person name="Ibezim C.N."/>
            <person name="BeecK W.V."/>
            <person name="Allonsius C."/>
            <person name="Broek M.D."/>
            <person name="Tuyaerts I."/>
            <person name="Attama A."/>
            <person name="Esimone C.O."/>
            <person name="Lebeer S."/>
        </authorList>
    </citation>
    <scope>NUCLEOTIDE SEQUENCE [LARGE SCALE GENOMIC DNA]</scope>
    <source>
        <strain evidence="4 5">CNEI-KCA3</strain>
    </source>
</reference>
<dbReference type="InterPro" id="IPR034829">
    <property type="entry name" value="DnaD-like_sf"/>
</dbReference>